<dbReference type="InterPro" id="IPR025591">
    <property type="entry name" value="RloB"/>
</dbReference>
<evidence type="ECO:0000313" key="1">
    <source>
        <dbReference type="EMBL" id="QOD43533.1"/>
    </source>
</evidence>
<gene>
    <name evidence="1" type="ORF">H9X71_13240</name>
</gene>
<dbReference type="EMBL" id="CP061274">
    <property type="protein sequence ID" value="QOD43533.1"/>
    <property type="molecule type" value="Genomic_DNA"/>
</dbReference>
<organism evidence="1 2">
    <name type="scientific">Clavibacter zhangzhiyongii</name>
    <dbReference type="NCBI Taxonomy" id="2768071"/>
    <lineage>
        <taxon>Bacteria</taxon>
        <taxon>Bacillati</taxon>
        <taxon>Actinomycetota</taxon>
        <taxon>Actinomycetes</taxon>
        <taxon>Micrococcales</taxon>
        <taxon>Microbacteriaceae</taxon>
        <taxon>Clavibacter</taxon>
    </lineage>
</organism>
<sequence>MVTEAQYIQGLAQYLRTSGVSIRTPLLKGIGRDPYSVLQATVKLRESDAEGFDETFALVDVDDHETLDKCLESSGAASVGVIVSNPCFEIWLLWHYRDHNRNDSTSAVQAALKHEGHEQKAIPTKFPYEKYVDAVERADKRNRKMVTSHAGQNPGSSMPRLIEAMILNAQG</sequence>
<accession>A0A7L7Z1D2</accession>
<protein>
    <submittedName>
        <fullName evidence="1">RloB domain-containing protein</fullName>
    </submittedName>
</protein>
<evidence type="ECO:0000313" key="2">
    <source>
        <dbReference type="Proteomes" id="UP000516660"/>
    </source>
</evidence>
<reference evidence="1 2" key="1">
    <citation type="submission" date="2020-08" db="EMBL/GenBank/DDBJ databases">
        <title>Description of Clavibacter zhangzhiyonge sp. nov., a phytopathogenic actinobacterium isolated from barley seeds, causing leaf brown spot and decline.</title>
        <authorList>
            <person name="Tian Q."/>
            <person name="Chuan J."/>
            <person name="Zhao W."/>
            <person name="Li X."/>
        </authorList>
    </citation>
    <scope>NUCLEOTIDE SEQUENCE [LARGE SCALE GENOMIC DNA]</scope>
    <source>
        <strain evidence="1 2">DM1</strain>
    </source>
</reference>
<dbReference type="AlphaFoldDB" id="A0A7L7Z1D2"/>
<dbReference type="Pfam" id="PF13707">
    <property type="entry name" value="RloB"/>
    <property type="match status" value="1"/>
</dbReference>
<keyword evidence="2" id="KW-1185">Reference proteome</keyword>
<dbReference type="Proteomes" id="UP000516660">
    <property type="component" value="Chromosome"/>
</dbReference>
<dbReference type="KEGG" id="czh:H9X71_13240"/>
<name>A0A7L7Z1D2_9MICO</name>
<proteinExistence type="predicted"/>